<dbReference type="CDD" id="cd13895">
    <property type="entry name" value="CuRO_3_AAO_like_2"/>
    <property type="match status" value="1"/>
</dbReference>
<dbReference type="Pfam" id="PF07731">
    <property type="entry name" value="Cu-oxidase_2"/>
    <property type="match status" value="1"/>
</dbReference>
<dbReference type="InterPro" id="IPR033138">
    <property type="entry name" value="Cu_oxidase_CS"/>
</dbReference>
<dbReference type="NCBIfam" id="TIGR03390">
    <property type="entry name" value="ascorbOXfungal"/>
    <property type="match status" value="1"/>
</dbReference>
<evidence type="ECO:0000256" key="5">
    <source>
        <dbReference type="SAM" id="SignalP"/>
    </source>
</evidence>
<keyword evidence="3" id="KW-0560">Oxidoreductase</keyword>
<dbReference type="OrthoDB" id="2121828at2759"/>
<proteinExistence type="inferred from homology"/>
<dbReference type="InterPro" id="IPR011706">
    <property type="entry name" value="Cu-oxidase_C"/>
</dbReference>
<evidence type="ECO:0000313" key="10">
    <source>
        <dbReference type="Proteomes" id="UP000664169"/>
    </source>
</evidence>
<dbReference type="Pfam" id="PF00394">
    <property type="entry name" value="Cu-oxidase"/>
    <property type="match status" value="1"/>
</dbReference>
<feature type="chain" id="PRO_5034023440" description="L-ascorbate oxidase" evidence="5">
    <location>
        <begin position="18"/>
        <end position="603"/>
    </location>
</feature>
<sequence>MIFFLPILACLLSLATALTQHVHDASFIPDAVLHVTAKNVSAGGVYRLTTLVNGTSPGPTLHLPENKVIWIRVYNDMPDKNTTMHWHGLSQAAYPFSDGTPLASQWPIPPLHFFDYELQLEKGSAGTYFYHSHVGFQASSATGALIVKDSGKLPYQYHGERIVHITELWNQSDSIIERGLTNTTFKWSGESLAFMVNGNGISNYSVADPSTASVDVIDVKPSRSYRFRFIGGTALSLVAMAFENHTNLEVIEADGSYTKPTPTEFLQIGNGQRYSVLFKTKSCKELKTLGKTDFYFQIETRERPAMNRDYAILRYSTDGCSIKPSSALPTNAYPKKAPLTLPPTVNGFLDYKLKPLKDNNFPTCKEVTRRVTINMQQVLDGYILWQDNNVSWVQDSFDTLPHLTTPRKPYLVSLYENETAYLPSYTAAVKNAGVDPETQTFPAKIGEVVEIILQNYGARAIDNETAGGLDAHPWHAHGKHFYDLGAGPGKWSADVMEQQLHGTTPVLRDTTMVYRYNATTQPNQASGWRAWRLRIEEPGVWMIHCHTLQHMIMGMQTVWVMGDAKDILTVPKLEVEGFLTYGGNVYGNATHHPTRIHFSELGL</sequence>
<keyword evidence="5" id="KW-0732">Signal</keyword>
<feature type="domain" description="Plastocyanin-like" evidence="6">
    <location>
        <begin position="161"/>
        <end position="316"/>
    </location>
</feature>
<dbReference type="PROSITE" id="PS00080">
    <property type="entry name" value="MULTICOPPER_OXIDASE2"/>
    <property type="match status" value="1"/>
</dbReference>
<evidence type="ECO:0008006" key="11">
    <source>
        <dbReference type="Google" id="ProtNLM"/>
    </source>
</evidence>
<dbReference type="EMBL" id="CAJPDQ010000001">
    <property type="protein sequence ID" value="CAF9902915.1"/>
    <property type="molecule type" value="Genomic_DNA"/>
</dbReference>
<dbReference type="PANTHER" id="PTHR11709:SF394">
    <property type="entry name" value="FI03373P-RELATED"/>
    <property type="match status" value="1"/>
</dbReference>
<feature type="domain" description="Plastocyanin-like" evidence="8">
    <location>
        <begin position="35"/>
        <end position="150"/>
    </location>
</feature>
<feature type="domain" description="Plastocyanin-like" evidence="7">
    <location>
        <begin position="417"/>
        <end position="561"/>
    </location>
</feature>
<dbReference type="GO" id="GO:0016491">
    <property type="term" value="F:oxidoreductase activity"/>
    <property type="evidence" value="ECO:0007669"/>
    <property type="project" value="UniProtKB-KW"/>
</dbReference>
<comment type="caution">
    <text evidence="9">The sequence shown here is derived from an EMBL/GenBank/DDBJ whole genome shotgun (WGS) entry which is preliminary data.</text>
</comment>
<keyword evidence="10" id="KW-1185">Reference proteome</keyword>
<evidence type="ECO:0000256" key="4">
    <source>
        <dbReference type="ARBA" id="ARBA00023008"/>
    </source>
</evidence>
<evidence type="ECO:0000256" key="1">
    <source>
        <dbReference type="ARBA" id="ARBA00010609"/>
    </source>
</evidence>
<dbReference type="InterPro" id="IPR011707">
    <property type="entry name" value="Cu-oxidase-like_N"/>
</dbReference>
<dbReference type="InterPro" id="IPR017762">
    <property type="entry name" value="Multicopper_oxidase_fun"/>
</dbReference>
<protein>
    <recommendedName>
        <fullName evidence="11">L-ascorbate oxidase</fullName>
    </recommendedName>
</protein>
<evidence type="ECO:0000259" key="6">
    <source>
        <dbReference type="Pfam" id="PF00394"/>
    </source>
</evidence>
<dbReference type="PANTHER" id="PTHR11709">
    <property type="entry name" value="MULTI-COPPER OXIDASE"/>
    <property type="match status" value="1"/>
</dbReference>
<dbReference type="GO" id="GO:0005507">
    <property type="term" value="F:copper ion binding"/>
    <property type="evidence" value="ECO:0007669"/>
    <property type="project" value="InterPro"/>
</dbReference>
<reference evidence="9" key="1">
    <citation type="submission" date="2021-03" db="EMBL/GenBank/DDBJ databases">
        <authorList>
            <person name="Tagirdzhanova G."/>
        </authorList>
    </citation>
    <scope>NUCLEOTIDE SEQUENCE</scope>
</reference>
<evidence type="ECO:0000259" key="8">
    <source>
        <dbReference type="Pfam" id="PF07732"/>
    </source>
</evidence>
<dbReference type="PROSITE" id="PS00079">
    <property type="entry name" value="MULTICOPPER_OXIDASE1"/>
    <property type="match status" value="1"/>
</dbReference>
<dbReference type="InterPro" id="IPR045087">
    <property type="entry name" value="Cu-oxidase_fam"/>
</dbReference>
<dbReference type="Gene3D" id="2.60.40.420">
    <property type="entry name" value="Cupredoxins - blue copper proteins"/>
    <property type="match status" value="3"/>
</dbReference>
<dbReference type="Proteomes" id="UP000664169">
    <property type="component" value="Unassembled WGS sequence"/>
</dbReference>
<dbReference type="InterPro" id="IPR008972">
    <property type="entry name" value="Cupredoxin"/>
</dbReference>
<dbReference type="InterPro" id="IPR001117">
    <property type="entry name" value="Cu-oxidase_2nd"/>
</dbReference>
<keyword evidence="4" id="KW-0186">Copper</keyword>
<dbReference type="CDD" id="cd13873">
    <property type="entry name" value="CuRO_2_AAO_like_2"/>
    <property type="match status" value="1"/>
</dbReference>
<gene>
    <name evidence="9" type="ORF">GOMPHAMPRED_000031</name>
</gene>
<organism evidence="9 10">
    <name type="scientific">Gomphillus americanus</name>
    <dbReference type="NCBI Taxonomy" id="1940652"/>
    <lineage>
        <taxon>Eukaryota</taxon>
        <taxon>Fungi</taxon>
        <taxon>Dikarya</taxon>
        <taxon>Ascomycota</taxon>
        <taxon>Pezizomycotina</taxon>
        <taxon>Lecanoromycetes</taxon>
        <taxon>OSLEUM clade</taxon>
        <taxon>Ostropomycetidae</taxon>
        <taxon>Ostropales</taxon>
        <taxon>Graphidaceae</taxon>
        <taxon>Gomphilloideae</taxon>
        <taxon>Gomphillus</taxon>
    </lineage>
</organism>
<evidence type="ECO:0000256" key="2">
    <source>
        <dbReference type="ARBA" id="ARBA00022723"/>
    </source>
</evidence>
<evidence type="ECO:0000256" key="3">
    <source>
        <dbReference type="ARBA" id="ARBA00023002"/>
    </source>
</evidence>
<dbReference type="InterPro" id="IPR002355">
    <property type="entry name" value="Cu_oxidase_Cu_BS"/>
</dbReference>
<keyword evidence="2" id="KW-0479">Metal-binding</keyword>
<accession>A0A8H3I4G8</accession>
<evidence type="ECO:0000313" key="9">
    <source>
        <dbReference type="EMBL" id="CAF9902915.1"/>
    </source>
</evidence>
<feature type="signal peptide" evidence="5">
    <location>
        <begin position="1"/>
        <end position="17"/>
    </location>
</feature>
<dbReference type="AlphaFoldDB" id="A0A8H3I4G8"/>
<dbReference type="InterPro" id="IPR035666">
    <property type="entry name" value="MCO_CuRO_3"/>
</dbReference>
<dbReference type="Pfam" id="PF07732">
    <property type="entry name" value="Cu-oxidase_3"/>
    <property type="match status" value="1"/>
</dbReference>
<dbReference type="SUPFAM" id="SSF49503">
    <property type="entry name" value="Cupredoxins"/>
    <property type="match status" value="3"/>
</dbReference>
<name>A0A8H3I4G8_9LECA</name>
<evidence type="ECO:0000259" key="7">
    <source>
        <dbReference type="Pfam" id="PF07731"/>
    </source>
</evidence>
<comment type="similarity">
    <text evidence="1">Belongs to the multicopper oxidase family.</text>
</comment>